<feature type="domain" description="Ig-like" evidence="12">
    <location>
        <begin position="152"/>
        <end position="244"/>
    </location>
</feature>
<dbReference type="GO" id="GO:0005912">
    <property type="term" value="C:adherens junction"/>
    <property type="evidence" value="ECO:0007669"/>
    <property type="project" value="TreeGrafter"/>
</dbReference>
<comment type="subcellular location">
    <subcellularLocation>
        <location evidence="1">Membrane</location>
    </subcellularLocation>
</comment>
<keyword evidence="3" id="KW-0677">Repeat</keyword>
<keyword evidence="9" id="KW-1133">Transmembrane helix</keyword>
<accession>A0A816M8L4</accession>
<evidence type="ECO:0000313" key="14">
    <source>
        <dbReference type="EMBL" id="CAF2104798.1"/>
    </source>
</evidence>
<evidence type="ECO:0000256" key="7">
    <source>
        <dbReference type="PROSITE-ProRule" id="PRU00076"/>
    </source>
</evidence>
<dbReference type="InterPro" id="IPR003598">
    <property type="entry name" value="Ig_sub2"/>
</dbReference>
<dbReference type="SUPFAM" id="SSF48726">
    <property type="entry name" value="Immunoglobulin"/>
    <property type="match status" value="1"/>
</dbReference>
<keyword evidence="9" id="KW-0812">Transmembrane</keyword>
<dbReference type="CDD" id="cd00053">
    <property type="entry name" value="EGF"/>
    <property type="match status" value="1"/>
</dbReference>
<feature type="compositionally biased region" description="Basic residues" evidence="8">
    <location>
        <begin position="494"/>
        <end position="513"/>
    </location>
</feature>
<feature type="signal peptide" evidence="10">
    <location>
        <begin position="1"/>
        <end position="22"/>
    </location>
</feature>
<dbReference type="EMBL" id="CAJOBG010004037">
    <property type="protein sequence ID" value="CAF4092242.1"/>
    <property type="molecule type" value="Genomic_DNA"/>
</dbReference>
<evidence type="ECO:0000259" key="11">
    <source>
        <dbReference type="PROSITE" id="PS50026"/>
    </source>
</evidence>
<dbReference type="SUPFAM" id="SSF57196">
    <property type="entry name" value="EGF/Laminin"/>
    <property type="match status" value="1"/>
</dbReference>
<dbReference type="Proteomes" id="UP000663887">
    <property type="component" value="Unassembled WGS sequence"/>
</dbReference>
<feature type="disulfide bond" evidence="7">
    <location>
        <begin position="288"/>
        <end position="297"/>
    </location>
</feature>
<keyword evidence="6" id="KW-0325">Glycoprotein</keyword>
<organism evidence="13 18">
    <name type="scientific">Rotaria magnacalcarata</name>
    <dbReference type="NCBI Taxonomy" id="392030"/>
    <lineage>
        <taxon>Eukaryota</taxon>
        <taxon>Metazoa</taxon>
        <taxon>Spiralia</taxon>
        <taxon>Gnathifera</taxon>
        <taxon>Rotifera</taxon>
        <taxon>Eurotatoria</taxon>
        <taxon>Bdelloidea</taxon>
        <taxon>Philodinida</taxon>
        <taxon>Philodinidae</taxon>
        <taxon>Rotaria</taxon>
    </lineage>
</organism>
<dbReference type="Proteomes" id="UP000663856">
    <property type="component" value="Unassembled WGS sequence"/>
</dbReference>
<comment type="caution">
    <text evidence="7">Lacks conserved residue(s) required for the propagation of feature annotation.</text>
</comment>
<evidence type="ECO:0000256" key="3">
    <source>
        <dbReference type="ARBA" id="ARBA00022737"/>
    </source>
</evidence>
<dbReference type="InterPro" id="IPR036179">
    <property type="entry name" value="Ig-like_dom_sf"/>
</dbReference>
<comment type="caution">
    <text evidence="13">The sequence shown here is derived from an EMBL/GenBank/DDBJ whole genome shotgun (WGS) entry which is preliminary data.</text>
</comment>
<dbReference type="PROSITE" id="PS00022">
    <property type="entry name" value="EGF_1"/>
    <property type="match status" value="1"/>
</dbReference>
<feature type="region of interest" description="Disordered" evidence="8">
    <location>
        <begin position="487"/>
        <end position="513"/>
    </location>
</feature>
<keyword evidence="5 7" id="KW-1015">Disulfide bond</keyword>
<dbReference type="InterPro" id="IPR007110">
    <property type="entry name" value="Ig-like_dom"/>
</dbReference>
<dbReference type="EMBL" id="CAJNRF010008791">
    <property type="protein sequence ID" value="CAF2104798.1"/>
    <property type="molecule type" value="Genomic_DNA"/>
</dbReference>
<feature type="transmembrane region" description="Helical" evidence="9">
    <location>
        <begin position="319"/>
        <end position="341"/>
    </location>
</feature>
<dbReference type="EMBL" id="CAJOBF010000179">
    <property type="protein sequence ID" value="CAF3766615.1"/>
    <property type="molecule type" value="Genomic_DNA"/>
</dbReference>
<dbReference type="Pfam" id="PF13927">
    <property type="entry name" value="Ig_3"/>
    <property type="match status" value="1"/>
</dbReference>
<evidence type="ECO:0000256" key="5">
    <source>
        <dbReference type="ARBA" id="ARBA00023157"/>
    </source>
</evidence>
<dbReference type="InterPro" id="IPR000742">
    <property type="entry name" value="EGF"/>
</dbReference>
<dbReference type="PANTHER" id="PTHR23277">
    <property type="entry name" value="NECTIN-RELATED"/>
    <property type="match status" value="1"/>
</dbReference>
<dbReference type="PROSITE" id="PS50835">
    <property type="entry name" value="IG_LIKE"/>
    <property type="match status" value="1"/>
</dbReference>
<proteinExistence type="predicted"/>
<dbReference type="Proteomes" id="UP000663842">
    <property type="component" value="Unassembled WGS sequence"/>
</dbReference>
<evidence type="ECO:0000256" key="2">
    <source>
        <dbReference type="ARBA" id="ARBA00022729"/>
    </source>
</evidence>
<evidence type="ECO:0000256" key="9">
    <source>
        <dbReference type="SAM" id="Phobius"/>
    </source>
</evidence>
<evidence type="ECO:0000256" key="6">
    <source>
        <dbReference type="ARBA" id="ARBA00023180"/>
    </source>
</evidence>
<protein>
    <submittedName>
        <fullName evidence="13">Uncharacterized protein</fullName>
    </submittedName>
</protein>
<feature type="compositionally biased region" description="Basic residues" evidence="8">
    <location>
        <begin position="415"/>
        <end position="430"/>
    </location>
</feature>
<dbReference type="PROSITE" id="PS50026">
    <property type="entry name" value="EGF_3"/>
    <property type="match status" value="1"/>
</dbReference>
<gene>
    <name evidence="16" type="ORF">OVN521_LOCUS20425</name>
    <name evidence="15" type="ORF">UXM345_LOCUS2878</name>
    <name evidence="14" type="ORF">WKI299_LOCUS21094</name>
    <name evidence="13" type="ORF">XDN619_LOCUS2301</name>
</gene>
<evidence type="ECO:0000256" key="10">
    <source>
        <dbReference type="SAM" id="SignalP"/>
    </source>
</evidence>
<sequence length="513" mass="59503">MSSVTIILIILINNFYQTVTISQCNLLNAIDIQSATYSHSFILRVQPIYSSETSEKTLAIIEVVVREVIKLSNISYHKIKMNDIILIRIDNDLEELLDDSCWYLLRITTIDIILFLNETNTNEFDLRYPPMESTLYVRQNIDAVMNYDTYSPQVIIKTQINKPIELNSYSLQCNVRGNPLPHLLWSRNNQRSDYYPSMKDCKTPCRIYSIQNEYVSILYFQALTSADSGIYVCHAENAINYTMTSVYIDIDQTNTINRSNINVTCATLKYCHHRGQCIADDHQWKCLCDHQFIGEHCEINSDDIIKKQNNAVHLLKSRILAGGILTLFGFISISIALISCFHARRKRKKRNNLTVLRRITNGKTLQNELIEHINKSQAQQSLSTPIVRLVNARPILRKQSAIIASDNYDDEDNHHHRRHHHHHHHHHHHDKNSNGCSRSIDEKYNSLKMNNIKESSFETKTHNLILSEGYLEYYRPDAQSGLIRPLSKRADSSKRHKKYISSRNRLHASRSVD</sequence>
<dbReference type="GO" id="GO:0007156">
    <property type="term" value="P:homophilic cell adhesion via plasma membrane adhesion molecules"/>
    <property type="evidence" value="ECO:0007669"/>
    <property type="project" value="TreeGrafter"/>
</dbReference>
<dbReference type="CDD" id="cd00096">
    <property type="entry name" value="Ig"/>
    <property type="match status" value="1"/>
</dbReference>
<feature type="domain" description="EGF-like" evidence="11">
    <location>
        <begin position="261"/>
        <end position="298"/>
    </location>
</feature>
<dbReference type="PANTHER" id="PTHR23277:SF108">
    <property type="entry name" value="FASCICLIN-3"/>
    <property type="match status" value="1"/>
</dbReference>
<dbReference type="SMART" id="SM00408">
    <property type="entry name" value="IGc2"/>
    <property type="match status" value="1"/>
</dbReference>
<dbReference type="EMBL" id="CAJNRG010000108">
    <property type="protein sequence ID" value="CAF1979538.1"/>
    <property type="molecule type" value="Genomic_DNA"/>
</dbReference>
<dbReference type="GO" id="GO:0016020">
    <property type="term" value="C:membrane"/>
    <property type="evidence" value="ECO:0007669"/>
    <property type="project" value="UniProtKB-SubCell"/>
</dbReference>
<dbReference type="InterPro" id="IPR051427">
    <property type="entry name" value="Nectin/Nectin-like"/>
</dbReference>
<reference evidence="13" key="1">
    <citation type="submission" date="2021-02" db="EMBL/GenBank/DDBJ databases">
        <authorList>
            <person name="Nowell W R."/>
        </authorList>
    </citation>
    <scope>NUCLEOTIDE SEQUENCE</scope>
</reference>
<dbReference type="Proteomes" id="UP000663866">
    <property type="component" value="Unassembled WGS sequence"/>
</dbReference>
<dbReference type="GO" id="GO:0007157">
    <property type="term" value="P:heterophilic cell-cell adhesion via plasma membrane cell adhesion molecules"/>
    <property type="evidence" value="ECO:0007669"/>
    <property type="project" value="TreeGrafter"/>
</dbReference>
<evidence type="ECO:0000256" key="1">
    <source>
        <dbReference type="ARBA" id="ARBA00004370"/>
    </source>
</evidence>
<evidence type="ECO:0000313" key="17">
    <source>
        <dbReference type="Proteomes" id="UP000663866"/>
    </source>
</evidence>
<evidence type="ECO:0000313" key="18">
    <source>
        <dbReference type="Proteomes" id="UP000663887"/>
    </source>
</evidence>
<dbReference type="Gene3D" id="2.10.25.10">
    <property type="entry name" value="Laminin"/>
    <property type="match status" value="1"/>
</dbReference>
<feature type="region of interest" description="Disordered" evidence="8">
    <location>
        <begin position="408"/>
        <end position="439"/>
    </location>
</feature>
<keyword evidence="4 9" id="KW-0472">Membrane</keyword>
<evidence type="ECO:0000313" key="13">
    <source>
        <dbReference type="EMBL" id="CAF1979538.1"/>
    </source>
</evidence>
<keyword evidence="2 10" id="KW-0732">Signal</keyword>
<evidence type="ECO:0000313" key="15">
    <source>
        <dbReference type="EMBL" id="CAF3766615.1"/>
    </source>
</evidence>
<dbReference type="InterPro" id="IPR013783">
    <property type="entry name" value="Ig-like_fold"/>
</dbReference>
<name>A0A816M8L4_9BILA</name>
<evidence type="ECO:0000313" key="16">
    <source>
        <dbReference type="EMBL" id="CAF4092242.1"/>
    </source>
</evidence>
<keyword evidence="7" id="KW-0245">EGF-like domain</keyword>
<evidence type="ECO:0000259" key="12">
    <source>
        <dbReference type="PROSITE" id="PS50835"/>
    </source>
</evidence>
<evidence type="ECO:0000256" key="4">
    <source>
        <dbReference type="ARBA" id="ARBA00023136"/>
    </source>
</evidence>
<dbReference type="Gene3D" id="2.60.40.10">
    <property type="entry name" value="Immunoglobulins"/>
    <property type="match status" value="1"/>
</dbReference>
<keyword evidence="17" id="KW-1185">Reference proteome</keyword>
<dbReference type="AlphaFoldDB" id="A0A816M8L4"/>
<evidence type="ECO:0000256" key="8">
    <source>
        <dbReference type="SAM" id="MobiDB-lite"/>
    </source>
</evidence>
<feature type="chain" id="PRO_5036230281" evidence="10">
    <location>
        <begin position="23"/>
        <end position="513"/>
    </location>
</feature>